<comment type="caution">
    <text evidence="8">The sequence shown here is derived from an EMBL/GenBank/DDBJ whole genome shotgun (WGS) entry which is preliminary data.</text>
</comment>
<dbReference type="PANTHER" id="PTHR10491">
    <property type="entry name" value="DTDP-4-DEHYDRORHAMNOSE REDUCTASE"/>
    <property type="match status" value="1"/>
</dbReference>
<evidence type="ECO:0000313" key="8">
    <source>
        <dbReference type="EMBL" id="PJR03459.1"/>
    </source>
</evidence>
<keyword evidence="9" id="KW-1185">Reference proteome</keyword>
<evidence type="ECO:0000256" key="2">
    <source>
        <dbReference type="ARBA" id="ARBA00010944"/>
    </source>
</evidence>
<comment type="pathway">
    <text evidence="1 6">Carbohydrate biosynthesis; dTDP-L-rhamnose biosynthesis.</text>
</comment>
<evidence type="ECO:0000256" key="4">
    <source>
        <dbReference type="ARBA" id="ARBA00017099"/>
    </source>
</evidence>
<dbReference type="RefSeq" id="WP_100677027.1">
    <property type="nucleotide sequence ID" value="NZ_NIPO01000001.1"/>
</dbReference>
<dbReference type="EC" id="1.1.1.133" evidence="3 6"/>
<dbReference type="InterPro" id="IPR036291">
    <property type="entry name" value="NAD(P)-bd_dom_sf"/>
</dbReference>
<dbReference type="CDD" id="cd05254">
    <property type="entry name" value="dTDP_HR_like_SDR_e"/>
    <property type="match status" value="1"/>
</dbReference>
<keyword evidence="6" id="KW-0560">Oxidoreductase</keyword>
<accession>A0A2M9R3M0</accession>
<dbReference type="OrthoDB" id="9803892at2"/>
<comment type="function">
    <text evidence="6">Catalyzes the reduction of dTDP-6-deoxy-L-lyxo-4-hexulose to yield dTDP-L-rhamnose.</text>
</comment>
<evidence type="ECO:0000313" key="9">
    <source>
        <dbReference type="Proteomes" id="UP000231960"/>
    </source>
</evidence>
<dbReference type="InterPro" id="IPR029903">
    <property type="entry name" value="RmlD-like-bd"/>
</dbReference>
<evidence type="ECO:0000256" key="5">
    <source>
        <dbReference type="ARBA" id="ARBA00048200"/>
    </source>
</evidence>
<dbReference type="Proteomes" id="UP000231960">
    <property type="component" value="Unassembled WGS sequence"/>
</dbReference>
<dbReference type="GO" id="GO:0008831">
    <property type="term" value="F:dTDP-4-dehydrorhamnose reductase activity"/>
    <property type="evidence" value="ECO:0007669"/>
    <property type="project" value="UniProtKB-EC"/>
</dbReference>
<dbReference type="Gene3D" id="3.40.50.720">
    <property type="entry name" value="NAD(P)-binding Rossmann-like Domain"/>
    <property type="match status" value="1"/>
</dbReference>
<keyword evidence="6" id="KW-0521">NADP</keyword>
<dbReference type="PANTHER" id="PTHR10491:SF4">
    <property type="entry name" value="METHIONINE ADENOSYLTRANSFERASE 2 SUBUNIT BETA"/>
    <property type="match status" value="1"/>
</dbReference>
<dbReference type="NCBIfam" id="TIGR01214">
    <property type="entry name" value="rmlD"/>
    <property type="match status" value="1"/>
</dbReference>
<sequence length="285" mass="32688">MKILVIGKFGQLASCLQEESVQYAHNQFFFLDRNEFPLDDVKRIPQQLDKIFPDIIINTAAYTQVDKAETEQETADLINHQSVAEIAKWCGQNHKKLVQISTDYVFDGTSRKPITESEQTHAINVYGKTKLLAEQAVIESGADFMIVRTSWLYSAFGHNFVQTMCRLMTEKSEINVVNDQYGSPTNAHDLAKHLLHILLTEKWQSGIFHYTNSGVATWFDFAMEIKRLMNADTAVNPVDSSAFPTTAIRPEYSVLCNRKIQETFGIEIEDWRNSLHRFFQNKVKK</sequence>
<dbReference type="UniPathway" id="UPA00124"/>
<dbReference type="SUPFAM" id="SSF51735">
    <property type="entry name" value="NAD(P)-binding Rossmann-fold domains"/>
    <property type="match status" value="1"/>
</dbReference>
<comment type="catalytic activity">
    <reaction evidence="5">
        <text>dTDP-beta-L-rhamnose + NADP(+) = dTDP-4-dehydro-beta-L-rhamnose + NADPH + H(+)</text>
        <dbReference type="Rhea" id="RHEA:21796"/>
        <dbReference type="ChEBI" id="CHEBI:15378"/>
        <dbReference type="ChEBI" id="CHEBI:57510"/>
        <dbReference type="ChEBI" id="CHEBI:57783"/>
        <dbReference type="ChEBI" id="CHEBI:58349"/>
        <dbReference type="ChEBI" id="CHEBI:62830"/>
        <dbReference type="EC" id="1.1.1.133"/>
    </reaction>
</comment>
<dbReference type="AlphaFoldDB" id="A0A2M9R3M0"/>
<name>A0A2M9R3M0_9FLAO</name>
<proteinExistence type="inferred from homology"/>
<dbReference type="Pfam" id="PF04321">
    <property type="entry name" value="RmlD_sub_bind"/>
    <property type="match status" value="1"/>
</dbReference>
<gene>
    <name evidence="8" type="primary">rfbD</name>
    <name evidence="8" type="ORF">CDL10_02245</name>
</gene>
<feature type="domain" description="RmlD-like substrate binding" evidence="7">
    <location>
        <begin position="1"/>
        <end position="281"/>
    </location>
</feature>
<evidence type="ECO:0000259" key="7">
    <source>
        <dbReference type="Pfam" id="PF04321"/>
    </source>
</evidence>
<dbReference type="EMBL" id="NIPO01000001">
    <property type="protein sequence ID" value="PJR03459.1"/>
    <property type="molecule type" value="Genomic_DNA"/>
</dbReference>
<reference evidence="8 9" key="1">
    <citation type="submission" date="2017-06" db="EMBL/GenBank/DDBJ databases">
        <title>Description of Avrilella dinanensis gen. nov. sp. nov.</title>
        <authorList>
            <person name="Leyer C."/>
            <person name="Sassi M."/>
            <person name="Minet J."/>
            <person name="Kayal S."/>
            <person name="Cattoir V."/>
        </authorList>
    </citation>
    <scope>NUCLEOTIDE SEQUENCE [LARGE SCALE GENOMIC DNA]</scope>
    <source>
        <strain evidence="8 9">UR159</strain>
    </source>
</reference>
<evidence type="ECO:0000256" key="1">
    <source>
        <dbReference type="ARBA" id="ARBA00004781"/>
    </source>
</evidence>
<dbReference type="GO" id="GO:0005829">
    <property type="term" value="C:cytosol"/>
    <property type="evidence" value="ECO:0007669"/>
    <property type="project" value="TreeGrafter"/>
</dbReference>
<dbReference type="Gene3D" id="3.90.25.10">
    <property type="entry name" value="UDP-galactose 4-epimerase, domain 1"/>
    <property type="match status" value="1"/>
</dbReference>
<evidence type="ECO:0000256" key="6">
    <source>
        <dbReference type="RuleBase" id="RU364082"/>
    </source>
</evidence>
<dbReference type="GO" id="GO:0019305">
    <property type="term" value="P:dTDP-rhamnose biosynthetic process"/>
    <property type="evidence" value="ECO:0007669"/>
    <property type="project" value="UniProtKB-UniPathway"/>
</dbReference>
<comment type="similarity">
    <text evidence="2 6">Belongs to the dTDP-4-dehydrorhamnose reductase family.</text>
</comment>
<dbReference type="InterPro" id="IPR005913">
    <property type="entry name" value="dTDP_dehydrorham_reduct"/>
</dbReference>
<evidence type="ECO:0000256" key="3">
    <source>
        <dbReference type="ARBA" id="ARBA00012929"/>
    </source>
</evidence>
<protein>
    <recommendedName>
        <fullName evidence="4 6">dTDP-4-dehydrorhamnose reductase</fullName>
        <ecNumber evidence="3 6">1.1.1.133</ecNumber>
    </recommendedName>
</protein>
<organism evidence="8 9">
    <name type="scientific">Avrilella dinanensis</name>
    <dbReference type="NCBI Taxonomy" id="2008672"/>
    <lineage>
        <taxon>Bacteria</taxon>
        <taxon>Pseudomonadati</taxon>
        <taxon>Bacteroidota</taxon>
        <taxon>Flavobacteriia</taxon>
        <taxon>Flavobacteriales</taxon>
        <taxon>Flavobacteriaceae</taxon>
        <taxon>Avrilella</taxon>
    </lineage>
</organism>